<keyword evidence="12" id="KW-1185">Reference proteome</keyword>
<dbReference type="EMBL" id="PKPP01023837">
    <property type="protein sequence ID" value="PWA34097.1"/>
    <property type="molecule type" value="Genomic_DNA"/>
</dbReference>
<dbReference type="AlphaFoldDB" id="A0A2U1KBG1"/>
<evidence type="ECO:0000256" key="8">
    <source>
        <dbReference type="PROSITE-ProRule" id="PRU00169"/>
    </source>
</evidence>
<evidence type="ECO:0000256" key="5">
    <source>
        <dbReference type="ARBA" id="ARBA00023163"/>
    </source>
</evidence>
<keyword evidence="1 8" id="KW-0597">Phosphoprotein</keyword>
<evidence type="ECO:0000256" key="7">
    <source>
        <dbReference type="ARBA" id="ARBA00043855"/>
    </source>
</evidence>
<organism evidence="11 12">
    <name type="scientific">Artemisia annua</name>
    <name type="common">Sweet wormwood</name>
    <dbReference type="NCBI Taxonomy" id="35608"/>
    <lineage>
        <taxon>Eukaryota</taxon>
        <taxon>Viridiplantae</taxon>
        <taxon>Streptophyta</taxon>
        <taxon>Embryophyta</taxon>
        <taxon>Tracheophyta</taxon>
        <taxon>Spermatophyta</taxon>
        <taxon>Magnoliopsida</taxon>
        <taxon>eudicotyledons</taxon>
        <taxon>Gunneridae</taxon>
        <taxon>Pentapetalae</taxon>
        <taxon>asterids</taxon>
        <taxon>campanulids</taxon>
        <taxon>Asterales</taxon>
        <taxon>Asteraceae</taxon>
        <taxon>Asteroideae</taxon>
        <taxon>Anthemideae</taxon>
        <taxon>Artemisiinae</taxon>
        <taxon>Artemisia</taxon>
    </lineage>
</organism>
<keyword evidence="5" id="KW-0804">Transcription</keyword>
<reference evidence="11 12" key="1">
    <citation type="journal article" date="2018" name="Mol. Plant">
        <title>The genome of Artemisia annua provides insight into the evolution of Asteraceae family and artemisinin biosynthesis.</title>
        <authorList>
            <person name="Shen Q."/>
            <person name="Zhang L."/>
            <person name="Liao Z."/>
            <person name="Wang S."/>
            <person name="Yan T."/>
            <person name="Shi P."/>
            <person name="Liu M."/>
            <person name="Fu X."/>
            <person name="Pan Q."/>
            <person name="Wang Y."/>
            <person name="Lv Z."/>
            <person name="Lu X."/>
            <person name="Zhang F."/>
            <person name="Jiang W."/>
            <person name="Ma Y."/>
            <person name="Chen M."/>
            <person name="Hao X."/>
            <person name="Li L."/>
            <person name="Tang Y."/>
            <person name="Lv G."/>
            <person name="Zhou Y."/>
            <person name="Sun X."/>
            <person name="Brodelius P.E."/>
            <person name="Rose J.K.C."/>
            <person name="Tang K."/>
        </authorList>
    </citation>
    <scope>NUCLEOTIDE SEQUENCE [LARGE SCALE GENOMIC DNA]</scope>
    <source>
        <strain evidence="12">cv. Huhao1</strain>
        <tissue evidence="11">Leaf</tissue>
    </source>
</reference>
<evidence type="ECO:0000256" key="4">
    <source>
        <dbReference type="ARBA" id="ARBA00023015"/>
    </source>
</evidence>
<dbReference type="Gene3D" id="3.40.50.2300">
    <property type="match status" value="1"/>
</dbReference>
<comment type="function">
    <text evidence="7">Functions as a response regulator involved in His-to-Asp phosphorelay signal transduction system. Phosphorylation of the Asp residue in the receiver domain activates the ability of the protein to promote the transcription of target genes. Type-A response regulators seem to act as negative regulators of the cytokinin signaling.</text>
</comment>
<dbReference type="PANTHER" id="PTHR43874:SF167">
    <property type="entry name" value="TWO-COMPONENT RESPONSE REGULATOR ARR9"/>
    <property type="match status" value="1"/>
</dbReference>
<dbReference type="PROSITE" id="PS50110">
    <property type="entry name" value="RESPONSE_REGULATORY"/>
    <property type="match status" value="1"/>
</dbReference>
<evidence type="ECO:0000256" key="9">
    <source>
        <dbReference type="SAM" id="MobiDB-lite"/>
    </source>
</evidence>
<dbReference type="Pfam" id="PF00072">
    <property type="entry name" value="Response_reg"/>
    <property type="match status" value="1"/>
</dbReference>
<comment type="caution">
    <text evidence="11">The sequence shown here is derived from an EMBL/GenBank/DDBJ whole genome shotgun (WGS) entry which is preliminary data.</text>
</comment>
<gene>
    <name evidence="11" type="ORF">CTI12_AA622440</name>
</gene>
<evidence type="ECO:0000259" key="10">
    <source>
        <dbReference type="PROSITE" id="PS50110"/>
    </source>
</evidence>
<evidence type="ECO:0000256" key="6">
    <source>
        <dbReference type="ARBA" id="ARBA00038244"/>
    </source>
</evidence>
<dbReference type="SMART" id="SM00448">
    <property type="entry name" value="REC"/>
    <property type="match status" value="1"/>
</dbReference>
<dbReference type="PANTHER" id="PTHR43874">
    <property type="entry name" value="TWO-COMPONENT RESPONSE REGULATOR"/>
    <property type="match status" value="1"/>
</dbReference>
<comment type="similarity">
    <text evidence="6">Belongs to the ARR family. Type-A subfamily.</text>
</comment>
<keyword evidence="4" id="KW-0805">Transcription regulation</keyword>
<protein>
    <submittedName>
        <fullName evidence="11">CheY-like superfamily</fullName>
    </submittedName>
</protein>
<feature type="modified residue" description="4-aspartylphosphate" evidence="8">
    <location>
        <position position="79"/>
    </location>
</feature>
<dbReference type="SUPFAM" id="SSF52172">
    <property type="entry name" value="CheY-like"/>
    <property type="match status" value="1"/>
</dbReference>
<name>A0A2U1KBG1_ARTAN</name>
<evidence type="ECO:0000313" key="11">
    <source>
        <dbReference type="EMBL" id="PWA34097.1"/>
    </source>
</evidence>
<dbReference type="CDD" id="cd17581">
    <property type="entry name" value="REC_typeA_ARR"/>
    <property type="match status" value="1"/>
</dbReference>
<proteinExistence type="inferred from homology"/>
<evidence type="ECO:0000256" key="3">
    <source>
        <dbReference type="ARBA" id="ARBA00023012"/>
    </source>
</evidence>
<feature type="compositionally biased region" description="Basic and acidic residues" evidence="9">
    <location>
        <begin position="149"/>
        <end position="168"/>
    </location>
</feature>
<feature type="region of interest" description="Disordered" evidence="9">
    <location>
        <begin position="149"/>
        <end position="198"/>
    </location>
</feature>
<keyword evidence="2" id="KW-0932">Cytokinin signaling pathway</keyword>
<dbReference type="GO" id="GO:0009736">
    <property type="term" value="P:cytokinin-activated signaling pathway"/>
    <property type="evidence" value="ECO:0007669"/>
    <property type="project" value="UniProtKB-KW"/>
</dbReference>
<evidence type="ECO:0000313" key="12">
    <source>
        <dbReference type="Proteomes" id="UP000245207"/>
    </source>
</evidence>
<dbReference type="OrthoDB" id="60033at2759"/>
<dbReference type="InterPro" id="IPR045279">
    <property type="entry name" value="ARR-like"/>
</dbReference>
<feature type="domain" description="Response regulatory" evidence="10">
    <location>
        <begin position="10"/>
        <end position="146"/>
    </location>
</feature>
<keyword evidence="3" id="KW-0902">Two-component regulatory system</keyword>
<dbReference type="InterPro" id="IPR001789">
    <property type="entry name" value="Sig_transdc_resp-reg_receiver"/>
</dbReference>
<evidence type="ECO:0000256" key="2">
    <source>
        <dbReference type="ARBA" id="ARBA00022864"/>
    </source>
</evidence>
<dbReference type="GO" id="GO:0000160">
    <property type="term" value="P:phosphorelay signal transduction system"/>
    <property type="evidence" value="ECO:0007669"/>
    <property type="project" value="UniProtKB-KW"/>
</dbReference>
<dbReference type="Proteomes" id="UP000245207">
    <property type="component" value="Unassembled WGS sequence"/>
</dbReference>
<accession>A0A2U1KBG1</accession>
<sequence>MGVATDSQFHVLAVDDSIIDRKLIERLLKVSSFQVTTVESGCKALEFLGLHEDDEINANQPSVSPNNNQEVEVNLIITDYCMPGMTGYDLLKKLKKSSSLKDIPVVIMSSENVPSRISRCLEEGAEEFFLKPVRLSDVNKLKPHMMRTKVKEAHQQNDQEHIQERQEQNQEQNVETPEAESQQDANGNKRKSMEDGAITIQNKAQIQWWPICRFD</sequence>
<evidence type="ECO:0000256" key="1">
    <source>
        <dbReference type="ARBA" id="ARBA00022553"/>
    </source>
</evidence>
<dbReference type="InterPro" id="IPR011006">
    <property type="entry name" value="CheY-like_superfamily"/>
</dbReference>
<dbReference type="STRING" id="35608.A0A2U1KBG1"/>